<proteinExistence type="predicted"/>
<reference evidence="2" key="1">
    <citation type="submission" date="2021-08" db="EMBL/GenBank/DDBJ databases">
        <title>WGS assembly of Ceratopteris richardii.</title>
        <authorList>
            <person name="Marchant D.B."/>
            <person name="Chen G."/>
            <person name="Jenkins J."/>
            <person name="Shu S."/>
            <person name="Leebens-Mack J."/>
            <person name="Grimwood J."/>
            <person name="Schmutz J."/>
            <person name="Soltis P."/>
            <person name="Soltis D."/>
            <person name="Chen Z.-H."/>
        </authorList>
    </citation>
    <scope>NUCLEOTIDE SEQUENCE</scope>
    <source>
        <strain evidence="2">Whitten #5841</strain>
        <tissue evidence="2">Leaf</tissue>
    </source>
</reference>
<dbReference type="EMBL" id="CM035440">
    <property type="protein sequence ID" value="KAH7282451.1"/>
    <property type="molecule type" value="Genomic_DNA"/>
</dbReference>
<keyword evidence="1" id="KW-0812">Transmembrane</keyword>
<protein>
    <submittedName>
        <fullName evidence="2">Uncharacterized protein</fullName>
    </submittedName>
</protein>
<dbReference type="OMA" id="NFMFYFF"/>
<feature type="transmembrane region" description="Helical" evidence="1">
    <location>
        <begin position="136"/>
        <end position="154"/>
    </location>
</feature>
<feature type="transmembrane region" description="Helical" evidence="1">
    <location>
        <begin position="255"/>
        <end position="277"/>
    </location>
</feature>
<dbReference type="OrthoDB" id="2020171at2759"/>
<feature type="transmembrane region" description="Helical" evidence="1">
    <location>
        <begin position="166"/>
        <end position="186"/>
    </location>
</feature>
<accession>A0A8T2QGZ8</accession>
<dbReference type="AlphaFoldDB" id="A0A8T2QGZ8"/>
<keyword evidence="3" id="KW-1185">Reference proteome</keyword>
<evidence type="ECO:0000256" key="1">
    <source>
        <dbReference type="SAM" id="Phobius"/>
    </source>
</evidence>
<comment type="caution">
    <text evidence="2">The sequence shown here is derived from an EMBL/GenBank/DDBJ whole genome shotgun (WGS) entry which is preliminary data.</text>
</comment>
<evidence type="ECO:0000313" key="3">
    <source>
        <dbReference type="Proteomes" id="UP000825935"/>
    </source>
</evidence>
<feature type="transmembrane region" description="Helical" evidence="1">
    <location>
        <begin position="108"/>
        <end position="124"/>
    </location>
</feature>
<feature type="transmembrane region" description="Helical" evidence="1">
    <location>
        <begin position="198"/>
        <end position="216"/>
    </location>
</feature>
<sequence length="288" mass="32150">MPDGTLGALGKASLGIGVCLVAAVAGIFVEYFCLRTASPVYCVCRAGDTSSLEESTRCLTIHLYMKVPLIAVHLIPFILMPFSMWVCQEHDSTLRSMGAKSPTQMVRGLSYIMVSIAGEVGWHVHQQWFYHEDFDILNCFFYVFNTLGATYWALGARNRDTETSSFDVFLMLCTPLTIIAYGYGAYATSQSMPGASKVPIYLIMTYQYVLLSWRLFKLLNGDIRVGLFPVCSIGVNLFFVFLLSMNQGNTFLNPLFHILHDAAGTEMGVLIITLLLWTHAKTFNRHAD</sequence>
<feature type="transmembrane region" description="Helical" evidence="1">
    <location>
        <begin position="12"/>
        <end position="32"/>
    </location>
</feature>
<organism evidence="2 3">
    <name type="scientific">Ceratopteris richardii</name>
    <name type="common">Triangle waterfern</name>
    <dbReference type="NCBI Taxonomy" id="49495"/>
    <lineage>
        <taxon>Eukaryota</taxon>
        <taxon>Viridiplantae</taxon>
        <taxon>Streptophyta</taxon>
        <taxon>Embryophyta</taxon>
        <taxon>Tracheophyta</taxon>
        <taxon>Polypodiopsida</taxon>
        <taxon>Polypodiidae</taxon>
        <taxon>Polypodiales</taxon>
        <taxon>Pteridineae</taxon>
        <taxon>Pteridaceae</taxon>
        <taxon>Parkerioideae</taxon>
        <taxon>Ceratopteris</taxon>
    </lineage>
</organism>
<gene>
    <name evidence="2" type="ORF">KP509_35G031100</name>
</gene>
<keyword evidence="1" id="KW-0472">Membrane</keyword>
<keyword evidence="1" id="KW-1133">Transmembrane helix</keyword>
<evidence type="ECO:0000313" key="2">
    <source>
        <dbReference type="EMBL" id="KAH7282451.1"/>
    </source>
</evidence>
<feature type="transmembrane region" description="Helical" evidence="1">
    <location>
        <begin position="223"/>
        <end position="243"/>
    </location>
</feature>
<dbReference type="Proteomes" id="UP000825935">
    <property type="component" value="Chromosome 35"/>
</dbReference>
<name>A0A8T2QGZ8_CERRI</name>
<feature type="transmembrane region" description="Helical" evidence="1">
    <location>
        <begin position="69"/>
        <end position="87"/>
    </location>
</feature>